<dbReference type="VEuPathDB" id="FungiDB:H257_07618"/>
<dbReference type="AlphaFoldDB" id="W4GIL9"/>
<evidence type="ECO:0000313" key="1">
    <source>
        <dbReference type="EMBL" id="ETV78788.1"/>
    </source>
</evidence>
<proteinExistence type="predicted"/>
<name>W4GIL9_APHAT</name>
<dbReference type="EMBL" id="KI913129">
    <property type="protein sequence ID" value="ETV78789.1"/>
    <property type="molecule type" value="Genomic_DNA"/>
</dbReference>
<protein>
    <submittedName>
        <fullName evidence="1">Uncharacterized protein</fullName>
    </submittedName>
</protein>
<dbReference type="GeneID" id="20809614"/>
<organism evidence="1">
    <name type="scientific">Aphanomyces astaci</name>
    <name type="common">Crayfish plague agent</name>
    <dbReference type="NCBI Taxonomy" id="112090"/>
    <lineage>
        <taxon>Eukaryota</taxon>
        <taxon>Sar</taxon>
        <taxon>Stramenopiles</taxon>
        <taxon>Oomycota</taxon>
        <taxon>Saprolegniomycetes</taxon>
        <taxon>Saprolegniales</taxon>
        <taxon>Verrucalvaceae</taxon>
        <taxon>Aphanomyces</taxon>
    </lineage>
</organism>
<gene>
    <name evidence="1" type="ORF">H257_07618</name>
    <name evidence="2" type="ORF">H257_07619</name>
</gene>
<dbReference type="RefSeq" id="XP_009831508.1">
    <property type="nucleotide sequence ID" value="XM_009833206.1"/>
</dbReference>
<dbReference type="RefSeq" id="XP_009831507.1">
    <property type="nucleotide sequence ID" value="XM_009833205.1"/>
</dbReference>
<dbReference type="VEuPathDB" id="FungiDB:H257_07619"/>
<accession>W4GIL9</accession>
<reference evidence="1" key="1">
    <citation type="submission" date="2013-12" db="EMBL/GenBank/DDBJ databases">
        <title>The Genome Sequence of Aphanomyces astaci APO3.</title>
        <authorList>
            <consortium name="The Broad Institute Genomics Platform"/>
            <person name="Russ C."/>
            <person name="Tyler B."/>
            <person name="van West P."/>
            <person name="Dieguez-Uribeondo J."/>
            <person name="Young S.K."/>
            <person name="Zeng Q."/>
            <person name="Gargeya S."/>
            <person name="Fitzgerald M."/>
            <person name="Abouelleil A."/>
            <person name="Alvarado L."/>
            <person name="Chapman S.B."/>
            <person name="Gainer-Dewar J."/>
            <person name="Goldberg J."/>
            <person name="Griggs A."/>
            <person name="Gujja S."/>
            <person name="Hansen M."/>
            <person name="Howarth C."/>
            <person name="Imamovic A."/>
            <person name="Ireland A."/>
            <person name="Larimer J."/>
            <person name="McCowan C."/>
            <person name="Murphy C."/>
            <person name="Pearson M."/>
            <person name="Poon T.W."/>
            <person name="Priest M."/>
            <person name="Roberts A."/>
            <person name="Saif S."/>
            <person name="Shea T."/>
            <person name="Sykes S."/>
            <person name="Wortman J."/>
            <person name="Nusbaum C."/>
            <person name="Birren B."/>
        </authorList>
    </citation>
    <scope>NUCLEOTIDE SEQUENCE [LARGE SCALE GENOMIC DNA]</scope>
    <source>
        <strain evidence="1">APO3</strain>
    </source>
</reference>
<sequence>MRPFGNNDYKIPHVKKSKLMARCMLLEVFGYDKEVLSANLALGDLCTEIELLKIAENDTQDEDKLNWDIKFF</sequence>
<dbReference type="GeneID" id="20809615"/>
<evidence type="ECO:0000313" key="2">
    <source>
        <dbReference type="EMBL" id="ETV78789.1"/>
    </source>
</evidence>
<dbReference type="EMBL" id="KI913129">
    <property type="protein sequence ID" value="ETV78788.1"/>
    <property type="molecule type" value="Genomic_DNA"/>
</dbReference>